<feature type="signal peptide" evidence="1">
    <location>
        <begin position="1"/>
        <end position="21"/>
    </location>
</feature>
<protein>
    <submittedName>
        <fullName evidence="2">Uncharacterized protein</fullName>
    </submittedName>
</protein>
<evidence type="ECO:0000256" key="1">
    <source>
        <dbReference type="SAM" id="SignalP"/>
    </source>
</evidence>
<proteinExistence type="predicted"/>
<dbReference type="InterPro" id="IPR010512">
    <property type="entry name" value="DUF1091"/>
</dbReference>
<dbReference type="AlphaFoldDB" id="A0A182JZC8"/>
<keyword evidence="1" id="KW-0732">Signal</keyword>
<dbReference type="EnsemblMetazoa" id="ACHR003860-RA">
    <property type="protein sequence ID" value="ACHR003860-PA"/>
    <property type="gene ID" value="ACHR003860"/>
</dbReference>
<feature type="chain" id="PRO_5008124821" evidence="1">
    <location>
        <begin position="22"/>
        <end position="443"/>
    </location>
</feature>
<dbReference type="Pfam" id="PF06477">
    <property type="entry name" value="DUF1091"/>
    <property type="match status" value="2"/>
</dbReference>
<accession>A0A182JZC8</accession>
<reference evidence="3" key="1">
    <citation type="submission" date="2013-03" db="EMBL/GenBank/DDBJ databases">
        <title>The Genome Sequence of Anopheles christyi ACHKN1017.</title>
        <authorList>
            <consortium name="The Broad Institute Genomics Platform"/>
            <person name="Neafsey D.E."/>
            <person name="Besansky N."/>
            <person name="Walker B."/>
            <person name="Young S.K."/>
            <person name="Zeng Q."/>
            <person name="Gargeya S."/>
            <person name="Fitzgerald M."/>
            <person name="Haas B."/>
            <person name="Abouelleil A."/>
            <person name="Allen A.W."/>
            <person name="Alvarado L."/>
            <person name="Arachchi H.M."/>
            <person name="Berlin A.M."/>
            <person name="Chapman S.B."/>
            <person name="Gainer-Dewar J."/>
            <person name="Goldberg J."/>
            <person name="Griggs A."/>
            <person name="Gujja S."/>
            <person name="Hansen M."/>
            <person name="Howarth C."/>
            <person name="Imamovic A."/>
            <person name="Ireland A."/>
            <person name="Larimer J."/>
            <person name="McCowan C."/>
            <person name="Murphy C."/>
            <person name="Pearson M."/>
            <person name="Poon T.W."/>
            <person name="Priest M."/>
            <person name="Roberts A."/>
            <person name="Saif S."/>
            <person name="Shea T."/>
            <person name="Sisk P."/>
            <person name="Sykes S."/>
            <person name="Wortman J."/>
            <person name="Nusbaum C."/>
            <person name="Birren B."/>
        </authorList>
    </citation>
    <scope>NUCLEOTIDE SEQUENCE [LARGE SCALE GENOMIC DNA]</scope>
    <source>
        <strain evidence="3">ACHKN1017</strain>
    </source>
</reference>
<dbReference type="PANTHER" id="PTHR20898:SF0">
    <property type="entry name" value="DAEDALUS ON 3-RELATED"/>
    <property type="match status" value="1"/>
</dbReference>
<sequence>MTEWHLFKMVMILATIACVSGQRTVNMEIPFERNATNIKPYSIKITKYVCVGTPYKRTSVSYCKTVVQRNKPAVLNVSVVVPEALNYIWLKVKLLYKFTTYQPFLIDMEQEGCEYIRNRPIIPLADYVYEIMQKTVPDLTTACPHGNKTYNIVWWLEERYTPRSVPAGNYRLDIQFFARDKVLLFAVETYLTVRRAGPFLIDGGTNACAFMRKPKNDPVCNYIYKVMEEMAPDEATPCPLVMVQFRNVLYSLGVLLWMSQGPYADNGFNYEEHKNFTRAFKIEVQRLVCIDMPYKETILLECRMVFRRNQRLLSISYKLPKLYTFVMVEFRLHYKFTTYQTFLIDGKAEGCAYMREEKNDPILSYMYGVFKDMLPTIIHKCPYGNRTYTEMTMLKEEYAPRSIPAGDYRMDLRFSTKPNVTMLSLQLFFGVRRKGILNSMLEW</sequence>
<evidence type="ECO:0000313" key="2">
    <source>
        <dbReference type="EnsemblMetazoa" id="ACHR003860-PA"/>
    </source>
</evidence>
<name>A0A182JZC8_9DIPT</name>
<keyword evidence="3" id="KW-1185">Reference proteome</keyword>
<evidence type="ECO:0000313" key="3">
    <source>
        <dbReference type="Proteomes" id="UP000075881"/>
    </source>
</evidence>
<dbReference type="Proteomes" id="UP000075881">
    <property type="component" value="Unassembled WGS sequence"/>
</dbReference>
<organism evidence="2 3">
    <name type="scientific">Anopheles christyi</name>
    <dbReference type="NCBI Taxonomy" id="43041"/>
    <lineage>
        <taxon>Eukaryota</taxon>
        <taxon>Metazoa</taxon>
        <taxon>Ecdysozoa</taxon>
        <taxon>Arthropoda</taxon>
        <taxon>Hexapoda</taxon>
        <taxon>Insecta</taxon>
        <taxon>Pterygota</taxon>
        <taxon>Neoptera</taxon>
        <taxon>Endopterygota</taxon>
        <taxon>Diptera</taxon>
        <taxon>Nematocera</taxon>
        <taxon>Culicoidea</taxon>
        <taxon>Culicidae</taxon>
        <taxon>Anophelinae</taxon>
        <taxon>Anopheles</taxon>
    </lineage>
</organism>
<dbReference type="VEuPathDB" id="VectorBase:ACHR003860"/>
<reference evidence="2" key="2">
    <citation type="submission" date="2020-05" db="UniProtKB">
        <authorList>
            <consortium name="EnsemblMetazoa"/>
        </authorList>
    </citation>
    <scope>IDENTIFICATION</scope>
    <source>
        <strain evidence="2">ACHKN1017</strain>
    </source>
</reference>
<dbReference type="PANTHER" id="PTHR20898">
    <property type="entry name" value="DAEDALUS ON 3-RELATED-RELATED"/>
    <property type="match status" value="1"/>
</dbReference>